<reference evidence="5 6" key="1">
    <citation type="submission" date="2023-12" db="EMBL/GenBank/DDBJ databases">
        <title>Genome sequencing and assembly of bacterial species from a model synthetic community.</title>
        <authorList>
            <person name="Hogle S.L."/>
        </authorList>
    </citation>
    <scope>NUCLEOTIDE SEQUENCE [LARGE SCALE GENOMIC DNA]</scope>
    <source>
        <strain evidence="5 6">HAMBI_3031</strain>
    </source>
</reference>
<dbReference type="PANTHER" id="PTHR38045">
    <property type="entry name" value="CHROMOSOME 1, WHOLE GENOME SHOTGUN SEQUENCE"/>
    <property type="match status" value="1"/>
</dbReference>
<dbReference type="InterPro" id="IPR012480">
    <property type="entry name" value="Hepar_II_III_C"/>
</dbReference>
<organism evidence="5 6">
    <name type="scientific">Niabella yanshanensis</name>
    <dbReference type="NCBI Taxonomy" id="577386"/>
    <lineage>
        <taxon>Bacteria</taxon>
        <taxon>Pseudomonadati</taxon>
        <taxon>Bacteroidota</taxon>
        <taxon>Chitinophagia</taxon>
        <taxon>Chitinophagales</taxon>
        <taxon>Chitinophagaceae</taxon>
        <taxon>Niabella</taxon>
    </lineage>
</organism>
<keyword evidence="6" id="KW-1185">Reference proteome</keyword>
<dbReference type="SUPFAM" id="SSF48230">
    <property type="entry name" value="Chondroitin AC/alginate lyase"/>
    <property type="match status" value="1"/>
</dbReference>
<dbReference type="RefSeq" id="WP_114791428.1">
    <property type="nucleotide sequence ID" value="NZ_CP139960.1"/>
</dbReference>
<protein>
    <submittedName>
        <fullName evidence="5">Heparinase II/III family protein</fullName>
    </submittedName>
</protein>
<feature type="domain" description="Heparinase II N-terminal" evidence="4">
    <location>
        <begin position="41"/>
        <end position="300"/>
    </location>
</feature>
<evidence type="ECO:0000256" key="1">
    <source>
        <dbReference type="ARBA" id="ARBA00004196"/>
    </source>
</evidence>
<dbReference type="Gene3D" id="1.50.10.100">
    <property type="entry name" value="Chondroitin AC/alginate lyase"/>
    <property type="match status" value="1"/>
</dbReference>
<evidence type="ECO:0000259" key="4">
    <source>
        <dbReference type="Pfam" id="PF16332"/>
    </source>
</evidence>
<evidence type="ECO:0000256" key="2">
    <source>
        <dbReference type="SAM" id="SignalP"/>
    </source>
</evidence>
<evidence type="ECO:0000259" key="3">
    <source>
        <dbReference type="Pfam" id="PF07940"/>
    </source>
</evidence>
<dbReference type="Proteomes" id="UP001325680">
    <property type="component" value="Chromosome"/>
</dbReference>
<comment type="subcellular location">
    <subcellularLocation>
        <location evidence="1">Cell envelope</location>
    </subcellularLocation>
</comment>
<feature type="signal peptide" evidence="2">
    <location>
        <begin position="1"/>
        <end position="32"/>
    </location>
</feature>
<dbReference type="InterPro" id="IPR032518">
    <property type="entry name" value="HepII_N"/>
</dbReference>
<dbReference type="Gene3D" id="2.70.98.70">
    <property type="match status" value="1"/>
</dbReference>
<name>A0ABZ0W7W5_9BACT</name>
<dbReference type="EMBL" id="CP139960">
    <property type="protein sequence ID" value="WQD38698.1"/>
    <property type="molecule type" value="Genomic_DNA"/>
</dbReference>
<evidence type="ECO:0000313" key="5">
    <source>
        <dbReference type="EMBL" id="WQD38698.1"/>
    </source>
</evidence>
<keyword evidence="2" id="KW-0732">Signal</keyword>
<feature type="domain" description="Heparinase II/III-like C-terminal" evidence="3">
    <location>
        <begin position="394"/>
        <end position="605"/>
    </location>
</feature>
<dbReference type="PANTHER" id="PTHR38045:SF1">
    <property type="entry name" value="HEPARINASE II_III-LIKE PROTEIN"/>
    <property type="match status" value="1"/>
</dbReference>
<evidence type="ECO:0000313" key="6">
    <source>
        <dbReference type="Proteomes" id="UP001325680"/>
    </source>
</evidence>
<gene>
    <name evidence="5" type="ORF">U0035_00890</name>
</gene>
<dbReference type="InterPro" id="IPR008929">
    <property type="entry name" value="Chondroitin_lyas"/>
</dbReference>
<feature type="chain" id="PRO_5046488428" evidence="2">
    <location>
        <begin position="33"/>
        <end position="632"/>
    </location>
</feature>
<dbReference type="Pfam" id="PF07940">
    <property type="entry name" value="Hepar_II_III_C"/>
    <property type="match status" value="1"/>
</dbReference>
<sequence length="632" mass="71551">MTTLLYKIYIRTRCSFMLLSCIALYLSANGQAFNYENIAAHPRLLLKQGEEQQIKASIRKSAELKKVDDYILKISDQSITEPPLVFQKEGKRLLAVSRKALTRLFYLSYSFRMTGESKYAKRAETELNALCKFESWNPSHFLDVGEMCMGVAIAYDWLYDQLKESTKKNVRAAILEKAFKASYYKSDAWFLEAHSNWNSVCNAGLVYGALAILDEEKEAAVAIIERSLKSNLLPLKAFAPDGNYPEGPGYWNYGTSFQVMLSAALQTALGSDHNLSKAPGFMQSAYYMLFAQGPSGFYYNYYDCGRAIAPSPAMFWFADQLKDPSLIYNEKELIKKGRYTQQGTDDDRILPLAMIFSKNMDLSKSLKPVKKIFIGHGITPVTIVRTQWQDNQSKYLGIKGGSAADGHAHMDQGSFVYDEAGLRWAMDFGLQSYITLESKGVDLWNMEQSSQRWDIFRYNNLNHNTISINNQRHNVKGRANIIETFEKDKELGATVDLTQVLNLHNEVRSATRKAVIVRDRYLQVDDLIEAGASPVDIRWNMVTPAVAEIVGDTTIRLSQQGKTMLLTFHGSEPFKLVVRPSENPEAYRCEFGNYNYGNYNQPNKGTIMLGFDAKIQANKKAKFSVVLKMADK</sequence>
<dbReference type="Pfam" id="PF16332">
    <property type="entry name" value="DUF4962"/>
    <property type="match status" value="1"/>
</dbReference>
<proteinExistence type="predicted"/>
<accession>A0ABZ0W7W5</accession>